<keyword evidence="2" id="KW-0732">Signal</keyword>
<dbReference type="eggNOG" id="ENOG50334XY">
    <property type="taxonomic scope" value="Bacteria"/>
</dbReference>
<feature type="signal peptide" evidence="2">
    <location>
        <begin position="1"/>
        <end position="21"/>
    </location>
</feature>
<protein>
    <recommendedName>
        <fullName evidence="5">DUF3298 domain-containing protein</fullName>
    </recommendedName>
</protein>
<feature type="chain" id="PRO_5039689484" description="DUF3298 domain-containing protein" evidence="2">
    <location>
        <begin position="22"/>
        <end position="559"/>
    </location>
</feature>
<keyword evidence="4" id="KW-1185">Reference proteome</keyword>
<evidence type="ECO:0000313" key="3">
    <source>
        <dbReference type="EMBL" id="EHI56283.1"/>
    </source>
</evidence>
<dbReference type="EMBL" id="ACZL01000011">
    <property type="protein sequence ID" value="EHI56283.1"/>
    <property type="molecule type" value="Genomic_DNA"/>
</dbReference>
<gene>
    <name evidence="3" type="ORF">HMPREF9333_00562</name>
</gene>
<feature type="region of interest" description="Disordered" evidence="1">
    <location>
        <begin position="34"/>
        <end position="62"/>
    </location>
</feature>
<evidence type="ECO:0000313" key="4">
    <source>
        <dbReference type="Proteomes" id="UP000003011"/>
    </source>
</evidence>
<dbReference type="AlphaFoldDB" id="G5GG73"/>
<dbReference type="STRING" id="679200.HMPREF9333_00562"/>
<accession>G5GG73</accession>
<dbReference type="Gene3D" id="3.30.565.40">
    <property type="entry name" value="Fervidobacterium nodosum Rt17-B1 like"/>
    <property type="match status" value="1"/>
</dbReference>
<sequence length="559" mass="63549">MIKFKKILQISGIFAISLAVAACSKNGAADNLSSQESVEKQDLRSESVQTKSDATDGKKLSGTENDKADIYVQKLTPITVIHSKKTEQSPESKSLRLSYYCGLKVEDKGYDELNKIFAKLEAENKNELYKYIEHNRDKYAVDKDNEQGAELFDYEGEINLSIKIKRADDIAVSFLEETYEDFGGAHPLNANKSRNFNSKTGDEIKTDDVITDRTKFYETLIRLIEDDERSADFFDDYKKIIKDEIEKDSLTWVLLDRGIQVILDPYEVASYAVGQIDIDIDANENPELFKKGFFTDKKSYTKYLKPGYKETLRLSSENEAVSVGYDIETNENTDGSNKNYDKITIDIGDGDLEPKTYDLSGFYNFEKDSSAVLHTEEGGSWLYVNSEAEGSKLKVDIFKLTPKDSEFVGSYDGAIWDYLSSPDNFIIYNTENIFGNHIVYRHYFINDKGLPETEDKAYTYAYYEGLDNMMLRSSMKAFELNELDDTVGLEVMLEKGTVFSCVKTDLESYCDIKTNDGKFYRVNITVKGNNIKANDILQEKLMLQQNADSDNYDPIKGGL</sequence>
<reference evidence="3 4" key="1">
    <citation type="submission" date="2011-08" db="EMBL/GenBank/DDBJ databases">
        <title>The Genome Sequence of Johnsonella ignava ATCC 51276.</title>
        <authorList>
            <consortium name="The Broad Institute Genome Sequencing Platform"/>
            <person name="Earl A."/>
            <person name="Ward D."/>
            <person name="Feldgarden M."/>
            <person name="Gevers D."/>
            <person name="Izard J."/>
            <person name="Blanton J.M."/>
            <person name="Baranova O.V."/>
            <person name="Dewhirst F.E."/>
            <person name="Young S.K."/>
            <person name="Zeng Q."/>
            <person name="Gargeya S."/>
            <person name="Fitzgerald M."/>
            <person name="Haas B."/>
            <person name="Abouelleil A."/>
            <person name="Alvarado L."/>
            <person name="Arachchi H.M."/>
            <person name="Berlin A."/>
            <person name="Brown A."/>
            <person name="Chapman S.B."/>
            <person name="Chen Z."/>
            <person name="Dunbar C."/>
            <person name="Freedman E."/>
            <person name="Gearin G."/>
            <person name="Gellesch M."/>
            <person name="Goldberg J."/>
            <person name="Griggs A."/>
            <person name="Gujja S."/>
            <person name="Heiman D."/>
            <person name="Howarth C."/>
            <person name="Larson L."/>
            <person name="Lui A."/>
            <person name="MacDonald P.J.P."/>
            <person name="Montmayeur A."/>
            <person name="Murphy C."/>
            <person name="Neiman D."/>
            <person name="Pearson M."/>
            <person name="Priest M."/>
            <person name="Roberts A."/>
            <person name="Saif S."/>
            <person name="Shea T."/>
            <person name="Shenoy N."/>
            <person name="Sisk P."/>
            <person name="Stolte C."/>
            <person name="Sykes S."/>
            <person name="Wortman J."/>
            <person name="Nusbaum C."/>
            <person name="Birren B."/>
        </authorList>
    </citation>
    <scope>NUCLEOTIDE SEQUENCE [LARGE SCALE GENOMIC DNA]</scope>
    <source>
        <strain evidence="3 4">ATCC 51276</strain>
    </source>
</reference>
<feature type="compositionally biased region" description="Basic and acidic residues" evidence="1">
    <location>
        <begin position="53"/>
        <end position="62"/>
    </location>
</feature>
<dbReference type="Gene3D" id="3.90.640.20">
    <property type="entry name" value="Heat-shock cognate protein, ATPase"/>
    <property type="match status" value="1"/>
</dbReference>
<organism evidence="3 4">
    <name type="scientific">Johnsonella ignava ATCC 51276</name>
    <dbReference type="NCBI Taxonomy" id="679200"/>
    <lineage>
        <taxon>Bacteria</taxon>
        <taxon>Bacillati</taxon>
        <taxon>Bacillota</taxon>
        <taxon>Clostridia</taxon>
        <taxon>Lachnospirales</taxon>
        <taxon>Lachnospiraceae</taxon>
        <taxon>Johnsonella</taxon>
    </lineage>
</organism>
<proteinExistence type="predicted"/>
<evidence type="ECO:0000256" key="2">
    <source>
        <dbReference type="SAM" id="SignalP"/>
    </source>
</evidence>
<dbReference type="Proteomes" id="UP000003011">
    <property type="component" value="Unassembled WGS sequence"/>
</dbReference>
<dbReference type="InterPro" id="IPR037126">
    <property type="entry name" value="PdaC/RsiV-like_sf"/>
</dbReference>
<dbReference type="RefSeq" id="WP_005539693.1">
    <property type="nucleotide sequence ID" value="NZ_JH378830.1"/>
</dbReference>
<evidence type="ECO:0000256" key="1">
    <source>
        <dbReference type="SAM" id="MobiDB-lite"/>
    </source>
</evidence>
<dbReference type="PROSITE" id="PS51257">
    <property type="entry name" value="PROKAR_LIPOPROTEIN"/>
    <property type="match status" value="1"/>
</dbReference>
<evidence type="ECO:0008006" key="5">
    <source>
        <dbReference type="Google" id="ProtNLM"/>
    </source>
</evidence>
<comment type="caution">
    <text evidence="3">The sequence shown here is derived from an EMBL/GenBank/DDBJ whole genome shotgun (WGS) entry which is preliminary data.</text>
</comment>
<dbReference type="HOGENOM" id="CLU_487272_0_0_9"/>
<name>G5GG73_9FIRM</name>
<dbReference type="OrthoDB" id="581131at2"/>